<sequence length="202" mass="22401">MHYCHYLDKKSTAYLSDAIVKHYMKSPEYTEIVIVCVGTNRYSGDALGPLVGSRLSERFDGHRYVRIYGTSEKPVHALNLLKTLTHIAKHHSRAYVIAVDACLGQFYKIGTLQVVEEPLQPGGSLDKQLPPVGSLHIKGIVNNYGPLNHKVLEHTSLTFVDEMVAVVSRILVKACQDIAPRLVSAEQQRSELQAPNHLSSAT</sequence>
<name>A0ABN7TGD1_9BACL</name>
<protein>
    <recommendedName>
        <fullName evidence="3">Spore protease YyaC</fullName>
    </recommendedName>
</protein>
<dbReference type="Pfam" id="PF06866">
    <property type="entry name" value="DUF1256"/>
    <property type="match status" value="1"/>
</dbReference>
<evidence type="ECO:0000313" key="1">
    <source>
        <dbReference type="EMBL" id="CAG7617777.1"/>
    </source>
</evidence>
<proteinExistence type="predicted"/>
<dbReference type="InterPro" id="IPR009665">
    <property type="entry name" value="YyaC"/>
</dbReference>
<gene>
    <name evidence="1" type="ORF">PAECIP111802_00449</name>
</gene>
<dbReference type="RefSeq" id="WP_218096813.1">
    <property type="nucleotide sequence ID" value="NZ_CAJVCE010000001.1"/>
</dbReference>
<evidence type="ECO:0000313" key="2">
    <source>
        <dbReference type="Proteomes" id="UP000730618"/>
    </source>
</evidence>
<organism evidence="1 2">
    <name type="scientific">Paenibacillus allorhizosphaerae</name>
    <dbReference type="NCBI Taxonomy" id="2849866"/>
    <lineage>
        <taxon>Bacteria</taxon>
        <taxon>Bacillati</taxon>
        <taxon>Bacillota</taxon>
        <taxon>Bacilli</taxon>
        <taxon>Bacillales</taxon>
        <taxon>Paenibacillaceae</taxon>
        <taxon>Paenibacillus</taxon>
    </lineage>
</organism>
<comment type="caution">
    <text evidence="1">The sequence shown here is derived from an EMBL/GenBank/DDBJ whole genome shotgun (WGS) entry which is preliminary data.</text>
</comment>
<dbReference type="NCBIfam" id="TIGR02841">
    <property type="entry name" value="spore_YyaC"/>
    <property type="match status" value="1"/>
</dbReference>
<keyword evidence="2" id="KW-1185">Reference proteome</keyword>
<dbReference type="Proteomes" id="UP000730618">
    <property type="component" value="Unassembled WGS sequence"/>
</dbReference>
<accession>A0ABN7TGD1</accession>
<evidence type="ECO:0008006" key="3">
    <source>
        <dbReference type="Google" id="ProtNLM"/>
    </source>
</evidence>
<dbReference type="EMBL" id="CAJVCE010000001">
    <property type="protein sequence ID" value="CAG7617777.1"/>
    <property type="molecule type" value="Genomic_DNA"/>
</dbReference>
<reference evidence="1 2" key="1">
    <citation type="submission" date="2021-06" db="EMBL/GenBank/DDBJ databases">
        <authorList>
            <person name="Criscuolo A."/>
        </authorList>
    </citation>
    <scope>NUCLEOTIDE SEQUENCE [LARGE SCALE GENOMIC DNA]</scope>
    <source>
        <strain evidence="2">CIP 111802</strain>
    </source>
</reference>